<sequence length="199" mass="22541">MKRITLLVCFSVPFALAGDSLFDTSSSTAVSFYFELYPINPSAGKFPSNRSHGFPVEEHSVQTEDGYILSIHRIPKANGSVVFLQHGLLSSSGDWLIIGPQKALAFVLSNQGYDVWMGNARGNTYSRKHKTLSPESSNFWNFDWHEIALYDIPAMINYVLNKTKQRKLNMWVTLKERRCILFSTPKNQSLAKNSDLLIF</sequence>
<feature type="chain" id="PRO_5004588212" description="Partial AB-hydrolase lipase domain-containing protein" evidence="1">
    <location>
        <begin position="18"/>
        <end position="199"/>
    </location>
</feature>
<protein>
    <recommendedName>
        <fullName evidence="2">Partial AB-hydrolase lipase domain-containing protein</fullName>
    </recommendedName>
</protein>
<dbReference type="InterPro" id="IPR006693">
    <property type="entry name" value="AB_hydrolase_lipase"/>
</dbReference>
<reference evidence="4" key="1">
    <citation type="submission" date="2013-02" db="EMBL/GenBank/DDBJ databases">
        <authorList>
            <person name="Hughes D."/>
        </authorList>
    </citation>
    <scope>NUCLEOTIDE SEQUENCE</scope>
    <source>
        <strain>Durham</strain>
        <strain evidence="4">NC isolate 2 -- Noor lab</strain>
    </source>
</reference>
<dbReference type="PANTHER" id="PTHR11005">
    <property type="entry name" value="LYSOSOMAL ACID LIPASE-RELATED"/>
    <property type="match status" value="1"/>
</dbReference>
<dbReference type="GO" id="GO:0006629">
    <property type="term" value="P:lipid metabolic process"/>
    <property type="evidence" value="ECO:0007669"/>
    <property type="project" value="InterPro"/>
</dbReference>
<proteinExistence type="predicted"/>
<feature type="signal peptide" evidence="1">
    <location>
        <begin position="1"/>
        <end position="17"/>
    </location>
</feature>
<evidence type="ECO:0000313" key="4">
    <source>
        <dbReference type="Proteomes" id="UP000015102"/>
    </source>
</evidence>
<evidence type="ECO:0000259" key="2">
    <source>
        <dbReference type="Pfam" id="PF04083"/>
    </source>
</evidence>
<dbReference type="EnsemblMetazoa" id="MESCA001550-RA">
    <property type="protein sequence ID" value="MESCA001550-PA"/>
    <property type="gene ID" value="MESCA001550"/>
</dbReference>
<evidence type="ECO:0000256" key="1">
    <source>
        <dbReference type="SAM" id="SignalP"/>
    </source>
</evidence>
<dbReference type="AlphaFoldDB" id="T1GDZ5"/>
<keyword evidence="4" id="KW-1185">Reference proteome</keyword>
<dbReference type="Gene3D" id="3.40.50.1820">
    <property type="entry name" value="alpha/beta hydrolase"/>
    <property type="match status" value="1"/>
</dbReference>
<reference evidence="3" key="2">
    <citation type="submission" date="2015-06" db="UniProtKB">
        <authorList>
            <consortium name="EnsemblMetazoa"/>
        </authorList>
    </citation>
    <scope>IDENTIFICATION</scope>
</reference>
<dbReference type="InterPro" id="IPR029058">
    <property type="entry name" value="AB_hydrolase_fold"/>
</dbReference>
<organism evidence="3 4">
    <name type="scientific">Megaselia scalaris</name>
    <name type="common">Humpbacked fly</name>
    <name type="synonym">Phora scalaris</name>
    <dbReference type="NCBI Taxonomy" id="36166"/>
    <lineage>
        <taxon>Eukaryota</taxon>
        <taxon>Metazoa</taxon>
        <taxon>Ecdysozoa</taxon>
        <taxon>Arthropoda</taxon>
        <taxon>Hexapoda</taxon>
        <taxon>Insecta</taxon>
        <taxon>Pterygota</taxon>
        <taxon>Neoptera</taxon>
        <taxon>Endopterygota</taxon>
        <taxon>Diptera</taxon>
        <taxon>Brachycera</taxon>
        <taxon>Muscomorpha</taxon>
        <taxon>Platypezoidea</taxon>
        <taxon>Phoridae</taxon>
        <taxon>Megaseliini</taxon>
        <taxon>Megaselia</taxon>
    </lineage>
</organism>
<dbReference type="STRING" id="36166.T1GDZ5"/>
<dbReference type="HOGENOM" id="CLU_1373640_0_0_1"/>
<evidence type="ECO:0000313" key="3">
    <source>
        <dbReference type="EnsemblMetazoa" id="MESCA001550-PA"/>
    </source>
</evidence>
<dbReference type="EMBL" id="CAQQ02119276">
    <property type="status" value="NOT_ANNOTATED_CDS"/>
    <property type="molecule type" value="Genomic_DNA"/>
</dbReference>
<dbReference type="Pfam" id="PF04083">
    <property type="entry name" value="Abhydro_lipase"/>
    <property type="match status" value="1"/>
</dbReference>
<dbReference type="SUPFAM" id="SSF53474">
    <property type="entry name" value="alpha/beta-Hydrolases"/>
    <property type="match status" value="1"/>
</dbReference>
<dbReference type="Proteomes" id="UP000015102">
    <property type="component" value="Unassembled WGS sequence"/>
</dbReference>
<feature type="domain" description="Partial AB-hydrolase lipase" evidence="2">
    <location>
        <begin position="50"/>
        <end position="97"/>
    </location>
</feature>
<name>T1GDZ5_MEGSC</name>
<accession>T1GDZ5</accession>
<keyword evidence="1" id="KW-0732">Signal</keyword>